<reference evidence="2 3" key="1">
    <citation type="submission" date="2016-03" db="EMBL/GenBank/DDBJ databases">
        <authorList>
            <person name="Ploux O."/>
        </authorList>
    </citation>
    <scope>NUCLEOTIDE SEQUENCE [LARGE SCALE GENOMIC DNA]</scope>
    <source>
        <strain evidence="2 3">R0</strain>
    </source>
</reference>
<feature type="signal peptide" evidence="1">
    <location>
        <begin position="1"/>
        <end position="24"/>
    </location>
</feature>
<sequence length="168" mass="17868">MSVRLYLAGFFVATTSLFSFNAFAADNSTPIEIALFPPVQFPSPDFAVRGLRLSVVGQNREAHGLDLALIGNMTKQKFTGVAIAGLFNYNAVGADIIGLQLAGLANLNDVSSRLYGFQVGAYNRVGKVYGVQIGLVNSARELHGIQIGLINFNDAGPFKASPIINVGF</sequence>
<organism evidence="2 3">
    <name type="scientific">Bdellovibrio bacteriovorus</name>
    <dbReference type="NCBI Taxonomy" id="959"/>
    <lineage>
        <taxon>Bacteria</taxon>
        <taxon>Pseudomonadati</taxon>
        <taxon>Bdellovibrionota</taxon>
        <taxon>Bdellovibrionia</taxon>
        <taxon>Bdellovibrionales</taxon>
        <taxon>Pseudobdellovibrionaceae</taxon>
        <taxon>Bdellovibrio</taxon>
    </lineage>
</organism>
<dbReference type="RefSeq" id="WP_061835467.1">
    <property type="nucleotide sequence ID" value="NZ_LUKE01000002.1"/>
</dbReference>
<dbReference type="EMBL" id="LUKE01000002">
    <property type="protein sequence ID" value="KYG64955.1"/>
    <property type="molecule type" value="Genomic_DNA"/>
</dbReference>
<dbReference type="Proteomes" id="UP000075320">
    <property type="component" value="Unassembled WGS sequence"/>
</dbReference>
<comment type="caution">
    <text evidence="2">The sequence shown here is derived from an EMBL/GenBank/DDBJ whole genome shotgun (WGS) entry which is preliminary data.</text>
</comment>
<keyword evidence="1" id="KW-0732">Signal</keyword>
<dbReference type="InterPro" id="IPR058093">
    <property type="entry name" value="LA_2272-like"/>
</dbReference>
<protein>
    <recommendedName>
        <fullName evidence="4">PhaC PHA synthase</fullName>
    </recommendedName>
</protein>
<dbReference type="OrthoDB" id="5505971at2"/>
<name>A0A150WMA4_BDEBC</name>
<dbReference type="AlphaFoldDB" id="A0A150WMA4"/>
<keyword evidence="3" id="KW-1185">Reference proteome</keyword>
<evidence type="ECO:0000313" key="3">
    <source>
        <dbReference type="Proteomes" id="UP000075320"/>
    </source>
</evidence>
<dbReference type="NCBIfam" id="NF047436">
    <property type="entry name" value="LA_2272_repeat"/>
    <property type="match status" value="2"/>
</dbReference>
<evidence type="ECO:0000313" key="2">
    <source>
        <dbReference type="EMBL" id="KYG64955.1"/>
    </source>
</evidence>
<accession>A0A150WMA4</accession>
<gene>
    <name evidence="2" type="ORF">AZI86_12225</name>
</gene>
<evidence type="ECO:0008006" key="4">
    <source>
        <dbReference type="Google" id="ProtNLM"/>
    </source>
</evidence>
<evidence type="ECO:0000256" key="1">
    <source>
        <dbReference type="SAM" id="SignalP"/>
    </source>
</evidence>
<feature type="chain" id="PRO_5007573248" description="PhaC PHA synthase" evidence="1">
    <location>
        <begin position="25"/>
        <end position="168"/>
    </location>
</feature>
<proteinExistence type="predicted"/>